<dbReference type="InterPro" id="IPR001279">
    <property type="entry name" value="Metallo-B-lactamas"/>
</dbReference>
<dbReference type="AlphaFoldDB" id="A0A8H3B6A4"/>
<dbReference type="PANTHER" id="PTHR13754:SF13">
    <property type="entry name" value="METALLO-BETA-LACTAMASE SUPERFAMILY PROTEIN (AFU_ORTHOLOGUE AFUA_3G07630)"/>
    <property type="match status" value="1"/>
</dbReference>
<evidence type="ECO:0000313" key="4">
    <source>
        <dbReference type="Proteomes" id="UP000663843"/>
    </source>
</evidence>
<comment type="caution">
    <text evidence="3">The sequence shown here is derived from an EMBL/GenBank/DDBJ whole genome shotgun (WGS) entry which is preliminary data.</text>
</comment>
<feature type="domain" description="Metallo-beta-lactamase" evidence="2">
    <location>
        <begin position="298"/>
        <end position="420"/>
    </location>
</feature>
<dbReference type="Pfam" id="PF12352">
    <property type="entry name" value="V-SNARE_C"/>
    <property type="match status" value="1"/>
</dbReference>
<evidence type="ECO:0000259" key="2">
    <source>
        <dbReference type="Pfam" id="PF00753"/>
    </source>
</evidence>
<dbReference type="InterPro" id="IPR041712">
    <property type="entry name" value="DHPS-like_MBL-fold"/>
</dbReference>
<dbReference type="CDD" id="cd07713">
    <property type="entry name" value="DHPS-like_MBL-fold"/>
    <property type="match status" value="1"/>
</dbReference>
<dbReference type="Gene3D" id="3.60.15.10">
    <property type="entry name" value="Ribonuclease Z/Hydroxyacylglutathione hydrolase-like"/>
    <property type="match status" value="1"/>
</dbReference>
<dbReference type="PANTHER" id="PTHR13754">
    <property type="entry name" value="METALLO-BETA-LACTAMASE SUPERFAMILY PROTEIN"/>
    <property type="match status" value="1"/>
</dbReference>
<evidence type="ECO:0000256" key="1">
    <source>
        <dbReference type="SAM" id="MobiDB-lite"/>
    </source>
</evidence>
<sequence>MNSLYTLGLRQTASINGDLEKLRSGDGSSALQGQISDALAAFNRTIDDYETMAKKEIIKAKKEKAFMRVSKFRSDATELRAEFDRVKNQAANTKAKANRDDLLGDAPQASPSVSRQRFNTSNLANTGEHSENPFAASAQPTYNLREDHALREHSFIESTENQLDAFIAQGREVLDNLVDQRNMLKGTQRRLLDAANTLGLSRDVIGWIEKRTSGTTTMTSVPLVKVDKLTLDIILDNSIEWMTKLPPGFTHEIKRHLTSNPPYDAEKQAAFVDLDNYCCGAHGLSILITTEAGNEINRVLFDTGPESKSITRNLSALQTPVESIERIVLSHWHRDHSGGVIAALEQIALARAKKQVESGYSRTDYPSVVVDFHPDRPIARGIAPPPTGKVICRLPEDPTHSDVLAAGGTVETHSEGHLVAEDSVWVSGEIPRVTGFETGLIGGVRWREFHSTSSEGTRGEWVPEEDIMDERYVAIDVLGKGLVILSACSHAGICNVIHAATATFPERPIYAIVGGLHLAGPELQDRIGPTVDFISERLIPTPSYVLPMHCTGFNAKVALAQALGGACVPAGTGMSIEFKGSDSQADERLMGARIHN</sequence>
<dbReference type="InterPro" id="IPR036866">
    <property type="entry name" value="RibonucZ/Hydroxyglut_hydro"/>
</dbReference>
<feature type="region of interest" description="Disordered" evidence="1">
    <location>
        <begin position="90"/>
        <end position="117"/>
    </location>
</feature>
<dbReference type="InterPro" id="IPR052926">
    <property type="entry name" value="Metallo-beta-lactamase_dom"/>
</dbReference>
<evidence type="ECO:0000313" key="3">
    <source>
        <dbReference type="EMBL" id="CAE6448229.1"/>
    </source>
</evidence>
<dbReference type="EMBL" id="CAJMWT010002605">
    <property type="protein sequence ID" value="CAE6448229.1"/>
    <property type="molecule type" value="Genomic_DNA"/>
</dbReference>
<proteinExistence type="predicted"/>
<name>A0A8H3B6A4_9AGAM</name>
<dbReference type="Proteomes" id="UP000663843">
    <property type="component" value="Unassembled WGS sequence"/>
</dbReference>
<organism evidence="3 4">
    <name type="scientific">Rhizoctonia solani</name>
    <dbReference type="NCBI Taxonomy" id="456999"/>
    <lineage>
        <taxon>Eukaryota</taxon>
        <taxon>Fungi</taxon>
        <taxon>Dikarya</taxon>
        <taxon>Basidiomycota</taxon>
        <taxon>Agaricomycotina</taxon>
        <taxon>Agaricomycetes</taxon>
        <taxon>Cantharellales</taxon>
        <taxon>Ceratobasidiaceae</taxon>
        <taxon>Rhizoctonia</taxon>
    </lineage>
</organism>
<accession>A0A8H3B6A4</accession>
<gene>
    <name evidence="3" type="ORF">RDB_LOCUS83519</name>
</gene>
<dbReference type="Pfam" id="PF00753">
    <property type="entry name" value="Lactamase_B"/>
    <property type="match status" value="1"/>
</dbReference>
<reference evidence="3" key="1">
    <citation type="submission" date="2021-01" db="EMBL/GenBank/DDBJ databases">
        <authorList>
            <person name="Kaushik A."/>
        </authorList>
    </citation>
    <scope>NUCLEOTIDE SEQUENCE</scope>
    <source>
        <strain evidence="3">AG2-2IIIB</strain>
    </source>
</reference>
<dbReference type="GO" id="GO:0016740">
    <property type="term" value="F:transferase activity"/>
    <property type="evidence" value="ECO:0007669"/>
    <property type="project" value="TreeGrafter"/>
</dbReference>
<dbReference type="CDD" id="cd15863">
    <property type="entry name" value="SNARE_GS27"/>
    <property type="match status" value="1"/>
</dbReference>
<dbReference type="SUPFAM" id="SSF56281">
    <property type="entry name" value="Metallo-hydrolase/oxidoreductase"/>
    <property type="match status" value="1"/>
</dbReference>
<protein>
    <recommendedName>
        <fullName evidence="2">Metallo-beta-lactamase domain-containing protein</fullName>
    </recommendedName>
</protein>